<dbReference type="AlphaFoldDB" id="A0AAV3ZZN0"/>
<keyword evidence="2" id="KW-1133">Transmembrane helix</keyword>
<dbReference type="Proteomes" id="UP000735302">
    <property type="component" value="Unassembled WGS sequence"/>
</dbReference>
<evidence type="ECO:0000313" key="3">
    <source>
        <dbReference type="EMBL" id="GFO04436.1"/>
    </source>
</evidence>
<feature type="compositionally biased region" description="Basic and acidic residues" evidence="1">
    <location>
        <begin position="198"/>
        <end position="218"/>
    </location>
</feature>
<feature type="transmembrane region" description="Helical" evidence="2">
    <location>
        <begin position="67"/>
        <end position="87"/>
    </location>
</feature>
<feature type="region of interest" description="Disordered" evidence="1">
    <location>
        <begin position="110"/>
        <end position="147"/>
    </location>
</feature>
<keyword evidence="2" id="KW-0812">Transmembrane</keyword>
<sequence length="278" mass="31882">MSYWSKSSLTDSLDHFTSADYNSERSSYMMAVISSLESVMDTILSSIFSLFVGLKSAFIISEDGFHQWYSALLIIAVACMFVAFVFINRKSIKTIFRNCFETVYDEEDEYDDDDDEYINDDWSNDDEDSDDDYRERGDRSSKKSYRSSFNVPAHEVINTVENQQPQHSSYVTRADVACARLMRRHFRAALSDKVDRIQSGADRMERGHGDCAREEDAHQGGNGGPHRRQHVEEQEIMFYPEDTPALLLYPCYVIMGIYMVFIAYLTAMLVNCAMGQCA</sequence>
<comment type="caution">
    <text evidence="3">The sequence shown here is derived from an EMBL/GenBank/DDBJ whole genome shotgun (WGS) entry which is preliminary data.</text>
</comment>
<keyword evidence="2" id="KW-0472">Membrane</keyword>
<feature type="compositionally biased region" description="Acidic residues" evidence="1">
    <location>
        <begin position="110"/>
        <end position="132"/>
    </location>
</feature>
<keyword evidence="4" id="KW-1185">Reference proteome</keyword>
<evidence type="ECO:0000256" key="2">
    <source>
        <dbReference type="SAM" id="Phobius"/>
    </source>
</evidence>
<gene>
    <name evidence="3" type="ORF">PoB_003094100</name>
</gene>
<feature type="region of interest" description="Disordered" evidence="1">
    <location>
        <begin position="198"/>
        <end position="228"/>
    </location>
</feature>
<proteinExistence type="predicted"/>
<dbReference type="EMBL" id="BLXT01003739">
    <property type="protein sequence ID" value="GFO04436.1"/>
    <property type="molecule type" value="Genomic_DNA"/>
</dbReference>
<organism evidence="3 4">
    <name type="scientific">Plakobranchus ocellatus</name>
    <dbReference type="NCBI Taxonomy" id="259542"/>
    <lineage>
        <taxon>Eukaryota</taxon>
        <taxon>Metazoa</taxon>
        <taxon>Spiralia</taxon>
        <taxon>Lophotrochozoa</taxon>
        <taxon>Mollusca</taxon>
        <taxon>Gastropoda</taxon>
        <taxon>Heterobranchia</taxon>
        <taxon>Euthyneura</taxon>
        <taxon>Panpulmonata</taxon>
        <taxon>Sacoglossa</taxon>
        <taxon>Placobranchoidea</taxon>
        <taxon>Plakobranchidae</taxon>
        <taxon>Plakobranchus</taxon>
    </lineage>
</organism>
<evidence type="ECO:0000313" key="4">
    <source>
        <dbReference type="Proteomes" id="UP000735302"/>
    </source>
</evidence>
<feature type="transmembrane region" description="Helical" evidence="2">
    <location>
        <begin position="246"/>
        <end position="270"/>
    </location>
</feature>
<protein>
    <submittedName>
        <fullName evidence="3">Uncharacterized protein</fullName>
    </submittedName>
</protein>
<reference evidence="3 4" key="1">
    <citation type="journal article" date="2021" name="Elife">
        <title>Chloroplast acquisition without the gene transfer in kleptoplastic sea slugs, Plakobranchus ocellatus.</title>
        <authorList>
            <person name="Maeda T."/>
            <person name="Takahashi S."/>
            <person name="Yoshida T."/>
            <person name="Shimamura S."/>
            <person name="Takaki Y."/>
            <person name="Nagai Y."/>
            <person name="Toyoda A."/>
            <person name="Suzuki Y."/>
            <person name="Arimoto A."/>
            <person name="Ishii H."/>
            <person name="Satoh N."/>
            <person name="Nishiyama T."/>
            <person name="Hasebe M."/>
            <person name="Maruyama T."/>
            <person name="Minagawa J."/>
            <person name="Obokata J."/>
            <person name="Shigenobu S."/>
        </authorList>
    </citation>
    <scope>NUCLEOTIDE SEQUENCE [LARGE SCALE GENOMIC DNA]</scope>
</reference>
<name>A0AAV3ZZN0_9GAST</name>
<feature type="transmembrane region" description="Helical" evidence="2">
    <location>
        <begin position="39"/>
        <end position="61"/>
    </location>
</feature>
<accession>A0AAV3ZZN0</accession>
<evidence type="ECO:0000256" key="1">
    <source>
        <dbReference type="SAM" id="MobiDB-lite"/>
    </source>
</evidence>